<dbReference type="InterPro" id="IPR036388">
    <property type="entry name" value="WH-like_DNA-bd_sf"/>
</dbReference>
<dbReference type="PRINTS" id="PR00039">
    <property type="entry name" value="HTHLYSR"/>
</dbReference>
<evidence type="ECO:0000313" key="7">
    <source>
        <dbReference type="Proteomes" id="UP000439986"/>
    </source>
</evidence>
<dbReference type="InterPro" id="IPR058163">
    <property type="entry name" value="LysR-type_TF_proteobact-type"/>
</dbReference>
<evidence type="ECO:0000256" key="3">
    <source>
        <dbReference type="ARBA" id="ARBA00023125"/>
    </source>
</evidence>
<dbReference type="GO" id="GO:0003700">
    <property type="term" value="F:DNA-binding transcription factor activity"/>
    <property type="evidence" value="ECO:0007669"/>
    <property type="project" value="InterPro"/>
</dbReference>
<keyword evidence="7" id="KW-1185">Reference proteome</keyword>
<proteinExistence type="inferred from homology"/>
<dbReference type="SUPFAM" id="SSF53850">
    <property type="entry name" value="Periplasmic binding protein-like II"/>
    <property type="match status" value="1"/>
</dbReference>
<dbReference type="Pfam" id="PF03466">
    <property type="entry name" value="LysR_substrate"/>
    <property type="match status" value="1"/>
</dbReference>
<sequence length="298" mass="31991">MDRWQAMETLVHVVEAGSFSGAARRLNVGQPSVSKVVAQLESDLGVQLLLRSNRGLAPTESGLAYYQGARRALDAAAEADSSARGASAGMGGRLVVYAPVTFARLHVMPHVQRFLDQHPQLTLDVVLDDRNIDLLEGGADIALRLGALSDSAMTARRIGRSPRAVMATPAYLARHGEPRHPADLSQHQSIIYNRAGSGAACMFQCGEMQEPVTLDGRLRVSAAEGVRSAVLAHMGIALASEWMFAPELASGQVQRVLRDWTLPAMDLWAVFPSGRKASAKARAFAAFVEDLFIPSSAH</sequence>
<dbReference type="PANTHER" id="PTHR30537">
    <property type="entry name" value="HTH-TYPE TRANSCRIPTIONAL REGULATOR"/>
    <property type="match status" value="1"/>
</dbReference>
<dbReference type="CDD" id="cd08422">
    <property type="entry name" value="PBP2_CrgA_like"/>
    <property type="match status" value="1"/>
</dbReference>
<dbReference type="InterPro" id="IPR036390">
    <property type="entry name" value="WH_DNA-bd_sf"/>
</dbReference>
<dbReference type="Gene3D" id="3.40.190.290">
    <property type="match status" value="1"/>
</dbReference>
<dbReference type="Gene3D" id="1.10.10.10">
    <property type="entry name" value="Winged helix-like DNA-binding domain superfamily/Winged helix DNA-binding domain"/>
    <property type="match status" value="1"/>
</dbReference>
<dbReference type="PROSITE" id="PS50931">
    <property type="entry name" value="HTH_LYSR"/>
    <property type="match status" value="1"/>
</dbReference>
<dbReference type="RefSeq" id="WP_154357897.1">
    <property type="nucleotide sequence ID" value="NZ_WKJL01000007.1"/>
</dbReference>
<comment type="caution">
    <text evidence="6">The sequence shown here is derived from an EMBL/GenBank/DDBJ whole genome shotgun (WGS) entry which is preliminary data.</text>
</comment>
<protein>
    <submittedName>
        <fullName evidence="6">LysR family transcriptional regulator</fullName>
    </submittedName>
</protein>
<name>A0A844DBZ7_9BURK</name>
<accession>A0A844DBZ7</accession>
<feature type="domain" description="HTH lysR-type" evidence="5">
    <location>
        <begin position="1"/>
        <end position="59"/>
    </location>
</feature>
<reference evidence="6 7" key="1">
    <citation type="submission" date="2019-11" db="EMBL/GenBank/DDBJ databases">
        <title>Novel species isolated from a subtropical stream in China.</title>
        <authorList>
            <person name="Lu H."/>
        </authorList>
    </citation>
    <scope>NUCLEOTIDE SEQUENCE [LARGE SCALE GENOMIC DNA]</scope>
    <source>
        <strain evidence="6 7">FT26W</strain>
    </source>
</reference>
<evidence type="ECO:0000256" key="1">
    <source>
        <dbReference type="ARBA" id="ARBA00009437"/>
    </source>
</evidence>
<organism evidence="6 7">
    <name type="scientific">Duganella aquatilis</name>
    <dbReference type="NCBI Taxonomy" id="2666082"/>
    <lineage>
        <taxon>Bacteria</taxon>
        <taxon>Pseudomonadati</taxon>
        <taxon>Pseudomonadota</taxon>
        <taxon>Betaproteobacteria</taxon>
        <taxon>Burkholderiales</taxon>
        <taxon>Oxalobacteraceae</taxon>
        <taxon>Telluria group</taxon>
        <taxon>Duganella</taxon>
    </lineage>
</organism>
<keyword evidence="3" id="KW-0238">DNA-binding</keyword>
<dbReference type="AlphaFoldDB" id="A0A844DBZ7"/>
<evidence type="ECO:0000256" key="2">
    <source>
        <dbReference type="ARBA" id="ARBA00023015"/>
    </source>
</evidence>
<evidence type="ECO:0000256" key="4">
    <source>
        <dbReference type="ARBA" id="ARBA00023163"/>
    </source>
</evidence>
<keyword evidence="4" id="KW-0804">Transcription</keyword>
<keyword evidence="2" id="KW-0805">Transcription regulation</keyword>
<dbReference type="PANTHER" id="PTHR30537:SF5">
    <property type="entry name" value="HTH-TYPE TRANSCRIPTIONAL ACTIVATOR TTDR-RELATED"/>
    <property type="match status" value="1"/>
</dbReference>
<gene>
    <name evidence="6" type="ORF">GJ698_12205</name>
</gene>
<dbReference type="EMBL" id="WKJL01000007">
    <property type="protein sequence ID" value="MRW84844.1"/>
    <property type="molecule type" value="Genomic_DNA"/>
</dbReference>
<comment type="similarity">
    <text evidence="1">Belongs to the LysR transcriptional regulatory family.</text>
</comment>
<dbReference type="SUPFAM" id="SSF46785">
    <property type="entry name" value="Winged helix' DNA-binding domain"/>
    <property type="match status" value="1"/>
</dbReference>
<dbReference type="Pfam" id="PF00126">
    <property type="entry name" value="HTH_1"/>
    <property type="match status" value="1"/>
</dbReference>
<dbReference type="Proteomes" id="UP000439986">
    <property type="component" value="Unassembled WGS sequence"/>
</dbReference>
<evidence type="ECO:0000313" key="6">
    <source>
        <dbReference type="EMBL" id="MRW84844.1"/>
    </source>
</evidence>
<dbReference type="FunFam" id="1.10.10.10:FF:000001">
    <property type="entry name" value="LysR family transcriptional regulator"/>
    <property type="match status" value="1"/>
</dbReference>
<dbReference type="InterPro" id="IPR000847">
    <property type="entry name" value="LysR_HTH_N"/>
</dbReference>
<dbReference type="GO" id="GO:0003677">
    <property type="term" value="F:DNA binding"/>
    <property type="evidence" value="ECO:0007669"/>
    <property type="project" value="UniProtKB-KW"/>
</dbReference>
<dbReference type="InterPro" id="IPR005119">
    <property type="entry name" value="LysR_subst-bd"/>
</dbReference>
<evidence type="ECO:0000259" key="5">
    <source>
        <dbReference type="PROSITE" id="PS50931"/>
    </source>
</evidence>